<proteinExistence type="predicted"/>
<feature type="region of interest" description="Disordered" evidence="1">
    <location>
        <begin position="1"/>
        <end position="32"/>
    </location>
</feature>
<evidence type="ECO:0000313" key="2">
    <source>
        <dbReference type="EMBL" id="OWR41011.1"/>
    </source>
</evidence>
<comment type="caution">
    <text evidence="2">The sequence shown here is derived from an EMBL/GenBank/DDBJ whole genome shotgun (WGS) entry which is preliminary data.</text>
</comment>
<keyword evidence="3" id="KW-1185">Reference proteome</keyword>
<evidence type="ECO:0000256" key="1">
    <source>
        <dbReference type="SAM" id="MobiDB-lite"/>
    </source>
</evidence>
<name>A0A212EHR3_DANPL</name>
<dbReference type="AlphaFoldDB" id="A0A212EHR3"/>
<evidence type="ECO:0000313" key="3">
    <source>
        <dbReference type="Proteomes" id="UP000007151"/>
    </source>
</evidence>
<dbReference type="Proteomes" id="UP000007151">
    <property type="component" value="Unassembled WGS sequence"/>
</dbReference>
<organism evidence="2 3">
    <name type="scientific">Danaus plexippus plexippus</name>
    <dbReference type="NCBI Taxonomy" id="278856"/>
    <lineage>
        <taxon>Eukaryota</taxon>
        <taxon>Metazoa</taxon>
        <taxon>Ecdysozoa</taxon>
        <taxon>Arthropoda</taxon>
        <taxon>Hexapoda</taxon>
        <taxon>Insecta</taxon>
        <taxon>Pterygota</taxon>
        <taxon>Neoptera</taxon>
        <taxon>Endopterygota</taxon>
        <taxon>Lepidoptera</taxon>
        <taxon>Glossata</taxon>
        <taxon>Ditrysia</taxon>
        <taxon>Papilionoidea</taxon>
        <taxon>Nymphalidae</taxon>
        <taxon>Danainae</taxon>
        <taxon>Danaini</taxon>
        <taxon>Danaina</taxon>
        <taxon>Danaus</taxon>
        <taxon>Danaus</taxon>
    </lineage>
</organism>
<feature type="non-terminal residue" evidence="2">
    <location>
        <position position="1"/>
    </location>
</feature>
<reference evidence="2 3" key="1">
    <citation type="journal article" date="2011" name="Cell">
        <title>The monarch butterfly genome yields insights into long-distance migration.</title>
        <authorList>
            <person name="Zhan S."/>
            <person name="Merlin C."/>
            <person name="Boore J.L."/>
            <person name="Reppert S.M."/>
        </authorList>
    </citation>
    <scope>NUCLEOTIDE SEQUENCE [LARGE SCALE GENOMIC DNA]</scope>
    <source>
        <strain evidence="2">F-2</strain>
    </source>
</reference>
<dbReference type="KEGG" id="dpl:KGM_200851B"/>
<sequence length="32" mass="3501">ARVAWGEAPPSAQKPKNIEMKMSSGEAARLCW</sequence>
<accession>A0A212EHR3</accession>
<dbReference type="EMBL" id="AGBW02014826">
    <property type="protein sequence ID" value="OWR41011.1"/>
    <property type="molecule type" value="Genomic_DNA"/>
</dbReference>
<protein>
    <submittedName>
        <fullName evidence="2">Uncharacterized protein</fullName>
    </submittedName>
</protein>
<gene>
    <name evidence="2" type="ORF">KGM_200851B</name>
</gene>
<dbReference type="InParanoid" id="A0A212EHR3"/>